<name>A0AA37GIE2_9PEZI</name>
<evidence type="ECO:0000313" key="1">
    <source>
        <dbReference type="EMBL" id="GJC81274.1"/>
    </source>
</evidence>
<proteinExistence type="predicted"/>
<protein>
    <submittedName>
        <fullName evidence="1">Methyltransferase OMS1, mitochondrial</fullName>
    </submittedName>
</protein>
<comment type="caution">
    <text evidence="1">The sequence shown here is derived from an EMBL/GenBank/DDBJ whole genome shotgun (WGS) entry which is preliminary data.</text>
</comment>
<evidence type="ECO:0000313" key="2">
    <source>
        <dbReference type="Proteomes" id="UP001055172"/>
    </source>
</evidence>
<keyword evidence="1" id="KW-0808">Transferase</keyword>
<organism evidence="1 2">
    <name type="scientific">Colletotrichum liriopes</name>
    <dbReference type="NCBI Taxonomy" id="708192"/>
    <lineage>
        <taxon>Eukaryota</taxon>
        <taxon>Fungi</taxon>
        <taxon>Dikarya</taxon>
        <taxon>Ascomycota</taxon>
        <taxon>Pezizomycotina</taxon>
        <taxon>Sordariomycetes</taxon>
        <taxon>Hypocreomycetidae</taxon>
        <taxon>Glomerellales</taxon>
        <taxon>Glomerellaceae</taxon>
        <taxon>Colletotrichum</taxon>
        <taxon>Colletotrichum spaethianum species complex</taxon>
    </lineage>
</organism>
<accession>A0AA37GIE2</accession>
<dbReference type="GO" id="GO:0032259">
    <property type="term" value="P:methylation"/>
    <property type="evidence" value="ECO:0007669"/>
    <property type="project" value="UniProtKB-KW"/>
</dbReference>
<dbReference type="GO" id="GO:0008168">
    <property type="term" value="F:methyltransferase activity"/>
    <property type="evidence" value="ECO:0007669"/>
    <property type="project" value="UniProtKB-KW"/>
</dbReference>
<dbReference type="Proteomes" id="UP001055172">
    <property type="component" value="Unassembled WGS sequence"/>
</dbReference>
<gene>
    <name evidence="1" type="ORF">ColLi_04112</name>
</gene>
<dbReference type="AlphaFoldDB" id="A0AA37GIE2"/>
<keyword evidence="1" id="KW-0489">Methyltransferase</keyword>
<keyword evidence="2" id="KW-1185">Reference proteome</keyword>
<reference evidence="1 2" key="1">
    <citation type="submission" date="2021-07" db="EMBL/GenBank/DDBJ databases">
        <title>Genome data of Colletotrichum spaethianum.</title>
        <authorList>
            <person name="Utami Y.D."/>
            <person name="Hiruma K."/>
        </authorList>
    </citation>
    <scope>NUCLEOTIDE SEQUENCE [LARGE SCALE GENOMIC DNA]</scope>
    <source>
        <strain evidence="1 2">MAFF 242679</strain>
    </source>
</reference>
<dbReference type="EMBL" id="BPPX01000007">
    <property type="protein sequence ID" value="GJC81274.1"/>
    <property type="molecule type" value="Genomic_DNA"/>
</dbReference>
<sequence length="86" mass="9787">MVKPDTGRVILVEHGRGWWGFVNGLLDKSAASHFKKYGCWWNRDIAEIVESAAKSLPGLEVVKVDRPYFTQLGTTLWVELRVSRTL</sequence>